<keyword evidence="4" id="KW-1185">Reference proteome</keyword>
<reference evidence="3 4" key="1">
    <citation type="submission" date="2024-08" db="EMBL/GenBank/DDBJ databases">
        <authorList>
            <person name="Cucini C."/>
            <person name="Frati F."/>
        </authorList>
    </citation>
    <scope>NUCLEOTIDE SEQUENCE [LARGE SCALE GENOMIC DNA]</scope>
</reference>
<name>A0ABP1QAV9_9HEXA</name>
<sequence>MNWKLVNLVTLAIILNCEWSSGHASYSSNPLEFSPLELLQRTKRSNSGSGGGSSSSNPNPGQVSSTLQQLTIGQQPSIIPSTSSSAKKTKLTSAERQAIRAQEALRVKELTTGPVSRFEGKHLYENGVHKGKVDSFDALTSDSSFAKQYLVELNRKLYKGGVLPQDGNNLKKWTDRMDKTSVTIVDGDIDVLTKDLQPKFEAWKQAELAKNGKLPERYPDFTTDAQYKVTHLTFEPIKDADGNILEVSVKAEQYKTKVELGTDANGKPSHFEKMNPVDISQPANKIRETNQVTKFTVPELQDNAKLTKQFWKDVGVPANLNNVILNEQTQAFKNFVGQNDVDLQSKVIQPPSGSGSGGASKSGCIGGGAAGRRRRAAIGGACAIIFKPNGEVDSVHPKEFVDEYIKADKKGKEQLADLAKDNVDKMVDLDNNQNNQKKMKKLIQLEDMKTHVASVDVVTKVQSQKKGKTSQTFANAVDSLQTKLSGVKTKVKLSASKISAKFSKLSNSKVAKGFAKGVGAVSDPLGKYFLAKTVVNGIINGDTTSLAIVGARVGYEVVTETAVWAGTKFFSAASKVGKSAKFLGQIAGPIGAVADIGLSVWSLTKSVGRLNAAKNQYEKNDAIADIVSDSVDIVVTAAVTVLSIALAPFPPAVGFVIAVGAVIDLVNKLVTATFKAANEVGRINSEIPLLESEKSFVFTSRLFDWFGTRQKDYLEYLLEEKAANDMAVQHNLKFLQDNPTYLGIVFPSRTLAYDGGCNLTKQHCALKNAWGCTRWEDIETVGSNCDWNRPCSDQWGICTDHWERVGDWGYDDFKCVCDTDKNSTTTYGFTRKNSFVDFRQQQTVYWERAGPVDVEEANFKCKPGSGSFVDYKLHQNSSRLDYLCENAIALLQPSSKRNVGQTMLFDLDDGYDRIYLPESDSTPNLFRVGNEGRKEFFGGSGRNEFLFDGNCTLSLKGTLSGGASETDVLTILGNCMKGEELKVNFKDGLFSSQDGNLSISFQNIEDINGRENEGDNVVAACQLRKVALKGGNVEHRDLITVPDNQCSYNLTIMTGSFTNLESEASRGDLSILVENEWKAININMSVHPKDSFTLKVFFLSSSSHQVTVNGFSVQVVEGDDNDDEENEIKNGPKTRTSSLPIQKPDMVLDVTISLPGLSLLLNDSDVLAIDETKISSGNDKNDDSVIKMMESLQVQDWKILLNEAEENILADMPDIPRSFNCDDCQQREVLKRTPNISIPLQCCTPMQFLQFSCGFTKPYPVIPYLAHAYPIQPYPIHPYPTHPYPAHQHPIHTYPIKPFPIQPYPIKPFPIHPYPIKPYSIHPYPIQPYPIHPYPIQPYPIHPYPIHPYPVQPYPIHPYPVQPYPIHPYLVPPAHLARSYPDYKVCICC</sequence>
<feature type="chain" id="PRO_5047279491" evidence="2">
    <location>
        <begin position="25"/>
        <end position="1389"/>
    </location>
</feature>
<keyword evidence="2" id="KW-0732">Signal</keyword>
<evidence type="ECO:0000313" key="3">
    <source>
        <dbReference type="EMBL" id="CAL8092333.1"/>
    </source>
</evidence>
<proteinExistence type="predicted"/>
<dbReference type="EMBL" id="CAXLJM020000025">
    <property type="protein sequence ID" value="CAL8092333.1"/>
    <property type="molecule type" value="Genomic_DNA"/>
</dbReference>
<gene>
    <name evidence="3" type="ORF">ODALV1_LOCUS8182</name>
</gene>
<feature type="region of interest" description="Disordered" evidence="1">
    <location>
        <begin position="348"/>
        <end position="370"/>
    </location>
</feature>
<evidence type="ECO:0000313" key="4">
    <source>
        <dbReference type="Proteomes" id="UP001642540"/>
    </source>
</evidence>
<accession>A0ABP1QAV9</accession>
<feature type="region of interest" description="Disordered" evidence="1">
    <location>
        <begin position="42"/>
        <end position="68"/>
    </location>
</feature>
<dbReference type="Proteomes" id="UP001642540">
    <property type="component" value="Unassembled WGS sequence"/>
</dbReference>
<protein>
    <submittedName>
        <fullName evidence="3">Uncharacterized protein</fullName>
    </submittedName>
</protein>
<comment type="caution">
    <text evidence="3">The sequence shown here is derived from an EMBL/GenBank/DDBJ whole genome shotgun (WGS) entry which is preliminary data.</text>
</comment>
<feature type="compositionally biased region" description="Gly residues" evidence="1">
    <location>
        <begin position="354"/>
        <end position="370"/>
    </location>
</feature>
<organism evidence="3 4">
    <name type="scientific">Orchesella dallaii</name>
    <dbReference type="NCBI Taxonomy" id="48710"/>
    <lineage>
        <taxon>Eukaryota</taxon>
        <taxon>Metazoa</taxon>
        <taxon>Ecdysozoa</taxon>
        <taxon>Arthropoda</taxon>
        <taxon>Hexapoda</taxon>
        <taxon>Collembola</taxon>
        <taxon>Entomobryomorpha</taxon>
        <taxon>Entomobryoidea</taxon>
        <taxon>Orchesellidae</taxon>
        <taxon>Orchesellinae</taxon>
        <taxon>Orchesella</taxon>
    </lineage>
</organism>
<feature type="signal peptide" evidence="2">
    <location>
        <begin position="1"/>
        <end position="24"/>
    </location>
</feature>
<evidence type="ECO:0000256" key="2">
    <source>
        <dbReference type="SAM" id="SignalP"/>
    </source>
</evidence>
<evidence type="ECO:0000256" key="1">
    <source>
        <dbReference type="SAM" id="MobiDB-lite"/>
    </source>
</evidence>